<dbReference type="InterPro" id="IPR036249">
    <property type="entry name" value="Thioredoxin-like_sf"/>
</dbReference>
<dbReference type="EMBL" id="CP002696">
    <property type="protein sequence ID" value="AEE17552.1"/>
    <property type="molecule type" value="Genomic_DNA"/>
</dbReference>
<dbReference type="InterPro" id="IPR051099">
    <property type="entry name" value="AGR/TXD"/>
</dbReference>
<keyword evidence="1 2" id="KW-0732">Signal</keyword>
<gene>
    <name evidence="3" type="ordered locus">Trebr_2137</name>
</gene>
<sequence length="330" mass="36113">MKIIRNQILRSALFAAAVCVVAVTAGCAEKHPDWLTDYEQAQDRAQKQHKNMFLFFSGEDWDGISTQLRSSVFDTPEFIKAAQADYVLVHLDFSESLYNSAETAEDATEAEKKAAAQAAETLQKNADAASAYSVQGMPTVLLVTPEGYVFGSIPYDETVSTAAQYIQLLNAYTETREKTATLLKQIKNKKSLDKVTAIDQLYELLEPSYRYLLIDLIKEVPESDPQNESGLVGKYQIQIAYSNAMDAFASGDVQGAVQGFVDAISGGYLSAEQMQEAYYTAAYLLAVTQSGDNAQVLAYLNNAYDAAPESEIADSIKMTIEAVSAQGEQE</sequence>
<feature type="chain" id="PRO_5003310901" description="Thioredoxin domain-containing protein" evidence="2">
    <location>
        <begin position="28"/>
        <end position="330"/>
    </location>
</feature>
<evidence type="ECO:0000256" key="1">
    <source>
        <dbReference type="ARBA" id="ARBA00022729"/>
    </source>
</evidence>
<dbReference type="RefSeq" id="WP_013759254.1">
    <property type="nucleotide sequence ID" value="NC_015500.1"/>
</dbReference>
<feature type="signal peptide" evidence="2">
    <location>
        <begin position="1"/>
        <end position="27"/>
    </location>
</feature>
<dbReference type="Gene3D" id="3.40.30.10">
    <property type="entry name" value="Glutaredoxin"/>
    <property type="match status" value="1"/>
</dbReference>
<dbReference type="SUPFAM" id="SSF52833">
    <property type="entry name" value="Thioredoxin-like"/>
    <property type="match status" value="1"/>
</dbReference>
<evidence type="ECO:0008006" key="5">
    <source>
        <dbReference type="Google" id="ProtNLM"/>
    </source>
</evidence>
<proteinExistence type="predicted"/>
<keyword evidence="4" id="KW-1185">Reference proteome</keyword>
<evidence type="ECO:0000256" key="2">
    <source>
        <dbReference type="SAM" id="SignalP"/>
    </source>
</evidence>
<dbReference type="STRING" id="906968.Trebr_2137"/>
<evidence type="ECO:0000313" key="4">
    <source>
        <dbReference type="Proteomes" id="UP000006546"/>
    </source>
</evidence>
<dbReference type="OrthoDB" id="358001at2"/>
<name>F4LKJ6_TREBD</name>
<dbReference type="Proteomes" id="UP000006546">
    <property type="component" value="Chromosome"/>
</dbReference>
<dbReference type="AlphaFoldDB" id="F4LKJ6"/>
<reference evidence="4" key="1">
    <citation type="submission" date="2011-04" db="EMBL/GenBank/DDBJ databases">
        <title>The complete genome of Treponema brennaborense DSM 12168.</title>
        <authorList>
            <person name="Lucas S."/>
            <person name="Han J."/>
            <person name="Lapidus A."/>
            <person name="Bruce D."/>
            <person name="Goodwin L."/>
            <person name="Pitluck S."/>
            <person name="Peters L."/>
            <person name="Kyrpides N."/>
            <person name="Mavromatis K."/>
            <person name="Ivanova N."/>
            <person name="Mikhailova N."/>
            <person name="Pagani I."/>
            <person name="Teshima H."/>
            <person name="Detter J.C."/>
            <person name="Tapia R."/>
            <person name="Han C."/>
            <person name="Land M."/>
            <person name="Hauser L."/>
            <person name="Markowitz V."/>
            <person name="Cheng J.-F."/>
            <person name="Hugenholtz P."/>
            <person name="Woyke T."/>
            <person name="Wu D."/>
            <person name="Gronow S."/>
            <person name="Wellnitz S."/>
            <person name="Brambilla E."/>
            <person name="Klenk H.-P."/>
            <person name="Eisen J.A."/>
        </authorList>
    </citation>
    <scope>NUCLEOTIDE SEQUENCE [LARGE SCALE GENOMIC DNA]</scope>
    <source>
        <strain evidence="4">DSM 12168 / CIP 105900 / DD5/3</strain>
    </source>
</reference>
<evidence type="ECO:0000313" key="3">
    <source>
        <dbReference type="EMBL" id="AEE17552.1"/>
    </source>
</evidence>
<dbReference type="PANTHER" id="PTHR15337:SF11">
    <property type="entry name" value="THIOREDOXIN DOMAIN-CONTAINING PROTEIN"/>
    <property type="match status" value="1"/>
</dbReference>
<dbReference type="eggNOG" id="COG0526">
    <property type="taxonomic scope" value="Bacteria"/>
</dbReference>
<protein>
    <recommendedName>
        <fullName evidence="5">Thioredoxin domain-containing protein</fullName>
    </recommendedName>
</protein>
<organism evidence="3 4">
    <name type="scientific">Treponema brennaborense (strain DSM 12168 / CIP 105900 / DD5/3)</name>
    <dbReference type="NCBI Taxonomy" id="906968"/>
    <lineage>
        <taxon>Bacteria</taxon>
        <taxon>Pseudomonadati</taxon>
        <taxon>Spirochaetota</taxon>
        <taxon>Spirochaetia</taxon>
        <taxon>Spirochaetales</taxon>
        <taxon>Treponemataceae</taxon>
        <taxon>Treponema</taxon>
    </lineage>
</organism>
<dbReference type="KEGG" id="tbe:Trebr_2137"/>
<dbReference type="PROSITE" id="PS51257">
    <property type="entry name" value="PROKAR_LIPOPROTEIN"/>
    <property type="match status" value="1"/>
</dbReference>
<dbReference type="Pfam" id="PF13899">
    <property type="entry name" value="Thioredoxin_7"/>
    <property type="match status" value="1"/>
</dbReference>
<dbReference type="HOGENOM" id="CLU_072078_0_0_12"/>
<dbReference type="PANTHER" id="PTHR15337">
    <property type="entry name" value="ANTERIOR GRADIENT PROTEIN-RELATED"/>
    <property type="match status" value="1"/>
</dbReference>
<accession>F4LKJ6</accession>